<proteinExistence type="predicted"/>
<reference evidence="1 2" key="1">
    <citation type="submission" date="2012-02" db="EMBL/GenBank/DDBJ databases">
        <title>Complete genome sequence of Bifidobacterium catenulatum JCM 1194.</title>
        <authorList>
            <person name="Toh H."/>
            <person name="Oshima K."/>
            <person name="Morita H."/>
            <person name="Hattori M."/>
        </authorList>
    </citation>
    <scope>NUCLEOTIDE SEQUENCE [LARGE SCALE GENOMIC DNA]</scope>
    <source>
        <strain evidence="1 2">JCM 1194</strain>
    </source>
</reference>
<accession>A0ABN5V073</accession>
<dbReference type="EMBL" id="AP012325">
    <property type="protein sequence ID" value="BAR01374.1"/>
    <property type="molecule type" value="Genomic_DNA"/>
</dbReference>
<sequence>MMATTGTISLEWVESGSMTATNAAAAPLADRESAFDSLRKFPFRFRCTYRLPKQITQSQVFCKIRKLTIFR</sequence>
<keyword evidence="2" id="KW-1185">Reference proteome</keyword>
<protein>
    <submittedName>
        <fullName evidence="1">Uncharacterized protein</fullName>
    </submittedName>
</protein>
<evidence type="ECO:0000313" key="2">
    <source>
        <dbReference type="Proteomes" id="UP000035061"/>
    </source>
</evidence>
<name>A0ABN5V073_9BIFI</name>
<dbReference type="Proteomes" id="UP000035061">
    <property type="component" value="Chromosome"/>
</dbReference>
<organism evidence="1 2">
    <name type="scientific">Bifidobacterium catenulatum DSM 16992 = JCM 1194 = LMG 11043</name>
    <dbReference type="NCBI Taxonomy" id="566552"/>
    <lineage>
        <taxon>Bacteria</taxon>
        <taxon>Bacillati</taxon>
        <taxon>Actinomycetota</taxon>
        <taxon>Actinomycetes</taxon>
        <taxon>Bifidobacteriales</taxon>
        <taxon>Bifidobacteriaceae</taxon>
        <taxon>Bifidobacterium</taxon>
    </lineage>
</organism>
<gene>
    <name evidence="1" type="ORF">BBCT_0406</name>
</gene>
<evidence type="ECO:0000313" key="1">
    <source>
        <dbReference type="EMBL" id="BAR01374.1"/>
    </source>
</evidence>